<name>A0A147KI15_THECS</name>
<dbReference type="STRING" id="665004.AC529_09590"/>
<dbReference type="EMBL" id="LGEM01000055">
    <property type="protein sequence ID" value="KUP96928.1"/>
    <property type="molecule type" value="Genomic_DNA"/>
</dbReference>
<dbReference type="PRINTS" id="PR00413">
    <property type="entry name" value="HADHALOGNASE"/>
</dbReference>
<sequence length="213" mass="23968">MTTVVCDYGGVLTNPLIETYTAFAQTSGLGLEVIARAFQDATRRHGGVTPMAALETAEITEEQFVERIAAELPADSWRLPEGVTFGELWFAGRTGNEEFVAFLRTLAARGYRLALLTNNVREWDRLWRATIPVDELFDVVVNSAEERVRKPDPEIYRRLLERLDEPAEHCLFVDDLQENLDAAAKFGMETVLFTDTRRTVEEVSARLGLEAAE</sequence>
<keyword evidence="2" id="KW-1185">Reference proteome</keyword>
<dbReference type="PANTHER" id="PTHR47829">
    <property type="entry name" value="HYDROLASE, PUTATIVE (AFU_ORTHOLOGUE AFUA_1G12880)-RELATED"/>
    <property type="match status" value="1"/>
</dbReference>
<dbReference type="InterPro" id="IPR023214">
    <property type="entry name" value="HAD_sf"/>
</dbReference>
<dbReference type="InterPro" id="IPR036412">
    <property type="entry name" value="HAD-like_sf"/>
</dbReference>
<gene>
    <name evidence="1" type="ORF">AC529_09590</name>
</gene>
<evidence type="ECO:0000313" key="2">
    <source>
        <dbReference type="Proteomes" id="UP000074382"/>
    </source>
</evidence>
<dbReference type="PANTHER" id="PTHR47829:SF1">
    <property type="entry name" value="HAD FAMILY PHOSPHATASE"/>
    <property type="match status" value="1"/>
</dbReference>
<protein>
    <submittedName>
        <fullName evidence="1">Hydrolase</fullName>
    </submittedName>
</protein>
<evidence type="ECO:0000313" key="1">
    <source>
        <dbReference type="EMBL" id="KUP96928.1"/>
    </source>
</evidence>
<organism evidence="1 2">
    <name type="scientific">Thermobifida cellulosilytica TB100</name>
    <dbReference type="NCBI Taxonomy" id="665004"/>
    <lineage>
        <taxon>Bacteria</taxon>
        <taxon>Bacillati</taxon>
        <taxon>Actinomycetota</taxon>
        <taxon>Actinomycetes</taxon>
        <taxon>Streptosporangiales</taxon>
        <taxon>Nocardiopsidaceae</taxon>
        <taxon>Thermobifida</taxon>
    </lineage>
</organism>
<reference evidence="2" key="1">
    <citation type="journal article" date="2017" name="Acta Aliment.">
        <title>Plant polysaccharide degrading enzyme system of Thermpbifida cellulosilytica TB100 revealed by de novo genome project data.</title>
        <authorList>
            <person name="Toth A."/>
            <person name="Baka E."/>
            <person name="Luzics S."/>
            <person name="Bata-Vidacs I."/>
            <person name="Nagy I."/>
            <person name="Balint B."/>
            <person name="Herceg R."/>
            <person name="Olasz F."/>
            <person name="Wilk T."/>
            <person name="Nagy T."/>
            <person name="Kriszt B."/>
            <person name="Nagy I."/>
            <person name="Kukolya J."/>
        </authorList>
    </citation>
    <scope>NUCLEOTIDE SEQUENCE [LARGE SCALE GENOMIC DNA]</scope>
    <source>
        <strain evidence="2">TB100</strain>
    </source>
</reference>
<dbReference type="PATRIC" id="fig|665004.4.peg.488"/>
<dbReference type="OrthoDB" id="9795007at2"/>
<dbReference type="AlphaFoldDB" id="A0A147KI15"/>
<dbReference type="NCBIfam" id="TIGR01509">
    <property type="entry name" value="HAD-SF-IA-v3"/>
    <property type="match status" value="1"/>
</dbReference>
<dbReference type="InterPro" id="IPR023198">
    <property type="entry name" value="PGP-like_dom2"/>
</dbReference>
<dbReference type="SUPFAM" id="SSF56784">
    <property type="entry name" value="HAD-like"/>
    <property type="match status" value="1"/>
</dbReference>
<dbReference type="Gene3D" id="3.40.50.1000">
    <property type="entry name" value="HAD superfamily/HAD-like"/>
    <property type="match status" value="1"/>
</dbReference>
<dbReference type="CDD" id="cd02603">
    <property type="entry name" value="HAD_sEH-N_like"/>
    <property type="match status" value="1"/>
</dbReference>
<dbReference type="Proteomes" id="UP000074382">
    <property type="component" value="Unassembled WGS sequence"/>
</dbReference>
<comment type="caution">
    <text evidence="1">The sequence shown here is derived from an EMBL/GenBank/DDBJ whole genome shotgun (WGS) entry which is preliminary data.</text>
</comment>
<proteinExistence type="predicted"/>
<dbReference type="Pfam" id="PF00702">
    <property type="entry name" value="Hydrolase"/>
    <property type="match status" value="1"/>
</dbReference>
<dbReference type="Gene3D" id="1.10.150.240">
    <property type="entry name" value="Putative phosphatase, domain 2"/>
    <property type="match status" value="1"/>
</dbReference>
<dbReference type="GO" id="GO:0016787">
    <property type="term" value="F:hydrolase activity"/>
    <property type="evidence" value="ECO:0007669"/>
    <property type="project" value="UniProtKB-KW"/>
</dbReference>
<dbReference type="InterPro" id="IPR052898">
    <property type="entry name" value="ACAD10-like"/>
</dbReference>
<keyword evidence="1" id="KW-0378">Hydrolase</keyword>
<accession>A0A147KI15</accession>
<dbReference type="InterPro" id="IPR006439">
    <property type="entry name" value="HAD-SF_hydro_IA"/>
</dbReference>